<dbReference type="InterPro" id="IPR051044">
    <property type="entry name" value="MAG_DAG_Lipase"/>
</dbReference>
<keyword evidence="2" id="KW-0378">Hydrolase</keyword>
<name>A0A2T2X3K0_SULTH</name>
<reference evidence="2 3" key="1">
    <citation type="journal article" date="2014" name="BMC Genomics">
        <title>Comparison of environmental and isolate Sulfobacillus genomes reveals diverse carbon, sulfur, nitrogen, and hydrogen metabolisms.</title>
        <authorList>
            <person name="Justice N.B."/>
            <person name="Norman A."/>
            <person name="Brown C.T."/>
            <person name="Singh A."/>
            <person name="Thomas B.C."/>
            <person name="Banfield J.F."/>
        </authorList>
    </citation>
    <scope>NUCLEOTIDE SEQUENCE [LARGE SCALE GENOMIC DNA]</scope>
    <source>
        <strain evidence="2">AMDSBA5</strain>
    </source>
</reference>
<evidence type="ECO:0000259" key="1">
    <source>
        <dbReference type="Pfam" id="PF12146"/>
    </source>
</evidence>
<sequence length="295" mass="33810">MMERIPMTHAITMDAEFLSDGQTPLFIRRVSPEKYRAQLIFIHASLVHSEYYLPIALKWAQEGIRVILPDLEGHGRSQGTRGHLRHFSQHVNDIQRIYAHLHQHYSAPIFIGGESYGALMAYLACQEELPDVLGAILIAPSFGLQLTLPTWVYYVMTHIVHPLLPKLRPLRPLPVQGVSIHPDISRIIMEDRNVNRFYTLGFLVNLWKAQKEAKQRPLPHLPILTLLSTDDAVTRNDETETLLKPHHDLELHYHNASAHSLIADQPDFVFQKSVAWMARQLRAESLKRRPMGTLS</sequence>
<accession>A0A2T2X3K0</accession>
<protein>
    <submittedName>
        <fullName evidence="2">Alpha/beta hydrolase</fullName>
    </submittedName>
</protein>
<dbReference type="Gene3D" id="3.40.50.1820">
    <property type="entry name" value="alpha/beta hydrolase"/>
    <property type="match status" value="1"/>
</dbReference>
<proteinExistence type="predicted"/>
<comment type="caution">
    <text evidence="2">The sequence shown here is derived from an EMBL/GenBank/DDBJ whole genome shotgun (WGS) entry which is preliminary data.</text>
</comment>
<dbReference type="InterPro" id="IPR029058">
    <property type="entry name" value="AB_hydrolase_fold"/>
</dbReference>
<organism evidence="2 3">
    <name type="scientific">Sulfobacillus thermosulfidooxidans</name>
    <dbReference type="NCBI Taxonomy" id="28034"/>
    <lineage>
        <taxon>Bacteria</taxon>
        <taxon>Bacillati</taxon>
        <taxon>Bacillota</taxon>
        <taxon>Clostridia</taxon>
        <taxon>Eubacteriales</taxon>
        <taxon>Clostridiales Family XVII. Incertae Sedis</taxon>
        <taxon>Sulfobacillus</taxon>
    </lineage>
</organism>
<dbReference type="AlphaFoldDB" id="A0A2T2X3K0"/>
<dbReference type="Pfam" id="PF12146">
    <property type="entry name" value="Hydrolase_4"/>
    <property type="match status" value="1"/>
</dbReference>
<evidence type="ECO:0000313" key="2">
    <source>
        <dbReference type="EMBL" id="PSR29057.1"/>
    </source>
</evidence>
<gene>
    <name evidence="2" type="ORF">C7B47_03660</name>
</gene>
<dbReference type="SUPFAM" id="SSF53474">
    <property type="entry name" value="alpha/beta-Hydrolases"/>
    <property type="match status" value="1"/>
</dbReference>
<dbReference type="EMBL" id="PXYX01000004">
    <property type="protein sequence ID" value="PSR29057.1"/>
    <property type="molecule type" value="Genomic_DNA"/>
</dbReference>
<feature type="domain" description="Serine aminopeptidase S33" evidence="1">
    <location>
        <begin position="34"/>
        <end position="265"/>
    </location>
</feature>
<dbReference type="InterPro" id="IPR022742">
    <property type="entry name" value="Hydrolase_4"/>
</dbReference>
<dbReference type="PANTHER" id="PTHR11614">
    <property type="entry name" value="PHOSPHOLIPASE-RELATED"/>
    <property type="match status" value="1"/>
</dbReference>
<dbReference type="GO" id="GO:0016787">
    <property type="term" value="F:hydrolase activity"/>
    <property type="evidence" value="ECO:0007669"/>
    <property type="project" value="UniProtKB-KW"/>
</dbReference>
<dbReference type="Proteomes" id="UP000242705">
    <property type="component" value="Unassembled WGS sequence"/>
</dbReference>
<evidence type="ECO:0000313" key="3">
    <source>
        <dbReference type="Proteomes" id="UP000242705"/>
    </source>
</evidence>